<dbReference type="EMBL" id="PSQE01000006">
    <property type="protein sequence ID" value="RHN53091.1"/>
    <property type="molecule type" value="Genomic_DNA"/>
</dbReference>
<reference evidence="1" key="1">
    <citation type="journal article" date="2018" name="Nat. Plants">
        <title>Whole-genome landscape of Medicago truncatula symbiotic genes.</title>
        <authorList>
            <person name="Pecrix Y."/>
            <person name="Gamas P."/>
            <person name="Carrere S."/>
        </authorList>
    </citation>
    <scope>NUCLEOTIDE SEQUENCE</scope>
    <source>
        <tissue evidence="1">Leaves</tissue>
    </source>
</reference>
<dbReference type="Gramene" id="rna37852">
    <property type="protein sequence ID" value="RHN53091.1"/>
    <property type="gene ID" value="gene37852"/>
</dbReference>
<protein>
    <submittedName>
        <fullName evidence="1">Uncharacterized protein</fullName>
    </submittedName>
</protein>
<dbReference type="AlphaFoldDB" id="A0A396HKV0"/>
<comment type="caution">
    <text evidence="1">The sequence shown here is derived from an EMBL/GenBank/DDBJ whole genome shotgun (WGS) entry which is preliminary data.</text>
</comment>
<proteinExistence type="predicted"/>
<dbReference type="Proteomes" id="UP000265566">
    <property type="component" value="Chromosome 6"/>
</dbReference>
<gene>
    <name evidence="1" type="ORF">MtrunA17_Chr6g0487681</name>
</gene>
<name>A0A396HKV0_MEDTR</name>
<accession>A0A396HKV0</accession>
<sequence length="53" mass="6067">MFKESFYKARIGPQRPGTKIKVAENWTCSLKRPPGSIKRTNYSNKPHCTLSGR</sequence>
<evidence type="ECO:0000313" key="1">
    <source>
        <dbReference type="EMBL" id="RHN53091.1"/>
    </source>
</evidence>
<organism evidence="1">
    <name type="scientific">Medicago truncatula</name>
    <name type="common">Barrel medic</name>
    <name type="synonym">Medicago tribuloides</name>
    <dbReference type="NCBI Taxonomy" id="3880"/>
    <lineage>
        <taxon>Eukaryota</taxon>
        <taxon>Viridiplantae</taxon>
        <taxon>Streptophyta</taxon>
        <taxon>Embryophyta</taxon>
        <taxon>Tracheophyta</taxon>
        <taxon>Spermatophyta</taxon>
        <taxon>Magnoliopsida</taxon>
        <taxon>eudicotyledons</taxon>
        <taxon>Gunneridae</taxon>
        <taxon>Pentapetalae</taxon>
        <taxon>rosids</taxon>
        <taxon>fabids</taxon>
        <taxon>Fabales</taxon>
        <taxon>Fabaceae</taxon>
        <taxon>Papilionoideae</taxon>
        <taxon>50 kb inversion clade</taxon>
        <taxon>NPAAA clade</taxon>
        <taxon>Hologalegina</taxon>
        <taxon>IRL clade</taxon>
        <taxon>Trifolieae</taxon>
        <taxon>Medicago</taxon>
    </lineage>
</organism>